<keyword evidence="2" id="KW-1003">Cell membrane</keyword>
<feature type="transmembrane region" description="Helical" evidence="9">
    <location>
        <begin position="281"/>
        <end position="298"/>
    </location>
</feature>
<evidence type="ECO:0008006" key="12">
    <source>
        <dbReference type="Google" id="ProtNLM"/>
    </source>
</evidence>
<feature type="transmembrane region" description="Helical" evidence="9">
    <location>
        <begin position="130"/>
        <end position="148"/>
    </location>
</feature>
<evidence type="ECO:0000256" key="3">
    <source>
        <dbReference type="ARBA" id="ARBA00022676"/>
    </source>
</evidence>
<feature type="region of interest" description="Disordered" evidence="8">
    <location>
        <begin position="684"/>
        <end position="707"/>
    </location>
</feature>
<proteinExistence type="predicted"/>
<sequence>MRLLHFLLLAAVLLTAYFAQHIFDQRSMAGFFPAGWLSAWPVLYRLNFWLPADLIRLALWLSALSSLAFGWLAPPWPTAVWPRLRRSNPDPTVDGKGTLAAAGLAVGLCLTGLVTLLLATGHAEQRWMHLAWPLGMVSYVVGAAWMLPRRREPANQEESRGRTLLPLLLILGGAFFLFTHQWIDVPVRVDIRVAELGLQARAELAAGWRQLFQPVEEGQLPLAYLTTGLGIWLTGDNLLGIRLAGLLAGVLATLATWLVGREIFRRVPLYGPYGEWLEDDGRWLCWLAAALFATNYATLHFSRLPLHMEVVAWGSLGLWALARGVRTGSGLSLAGSGVLLGVASLLHPSGLALVAVGGAWWVGVWLLGQGWPTQVRGRGRSRLLTWLGGVAVALGPWLGTWMADPQRLLGYLFQAHLWTTASAEGTPAGLWPLVQQSAWLNLRLGLLTFNLLPDQSPWFGYPGALLGSLVAPLFVLAVGGLLLNLDRWPGWSLVTWLMGALIGYALLAPGTVQWTWLLPALPAAMLAVAFGVDRIRVMLMHDLGTWSGQAFLYVMLGLVIGVGLFNWVDYYQFVQSDDDLASYVGRVIRETGEQTPVLLLGQVDAQALWTYPTVTFLANGRLPQRLEMPDEGWNARSLPPGTRVLITADDPAALVAVEQYYPGGTLAVYRNQHNNPILYVYDLPPARPGEQTSGPREETSPREAAIW</sequence>
<feature type="transmembrane region" description="Helical" evidence="9">
    <location>
        <begin position="459"/>
        <end position="483"/>
    </location>
</feature>
<evidence type="ECO:0000256" key="6">
    <source>
        <dbReference type="ARBA" id="ARBA00022989"/>
    </source>
</evidence>
<accession>A0A540VLC2</accession>
<dbReference type="GO" id="GO:0009103">
    <property type="term" value="P:lipopolysaccharide biosynthetic process"/>
    <property type="evidence" value="ECO:0007669"/>
    <property type="project" value="UniProtKB-ARBA"/>
</dbReference>
<keyword evidence="3" id="KW-0328">Glycosyltransferase</keyword>
<keyword evidence="4" id="KW-0808">Transferase</keyword>
<keyword evidence="6 9" id="KW-1133">Transmembrane helix</keyword>
<keyword evidence="7 9" id="KW-0472">Membrane</keyword>
<dbReference type="EMBL" id="VIGC01000002">
    <property type="protein sequence ID" value="TQE97561.1"/>
    <property type="molecule type" value="Genomic_DNA"/>
</dbReference>
<keyword evidence="11" id="KW-1185">Reference proteome</keyword>
<dbReference type="InterPro" id="IPR050297">
    <property type="entry name" value="LipidA_mod_glycosyltrf_83"/>
</dbReference>
<dbReference type="PANTHER" id="PTHR33908:SF11">
    <property type="entry name" value="MEMBRANE PROTEIN"/>
    <property type="match status" value="1"/>
</dbReference>
<organism evidence="10 11">
    <name type="scientific">Litorilinea aerophila</name>
    <dbReference type="NCBI Taxonomy" id="1204385"/>
    <lineage>
        <taxon>Bacteria</taxon>
        <taxon>Bacillati</taxon>
        <taxon>Chloroflexota</taxon>
        <taxon>Caldilineae</taxon>
        <taxon>Caldilineales</taxon>
        <taxon>Caldilineaceae</taxon>
        <taxon>Litorilinea</taxon>
    </lineage>
</organism>
<dbReference type="Proteomes" id="UP000317371">
    <property type="component" value="Unassembled WGS sequence"/>
</dbReference>
<feature type="transmembrane region" description="Helical" evidence="9">
    <location>
        <begin position="352"/>
        <end position="371"/>
    </location>
</feature>
<evidence type="ECO:0000313" key="10">
    <source>
        <dbReference type="EMBL" id="TQE97561.1"/>
    </source>
</evidence>
<evidence type="ECO:0000313" key="11">
    <source>
        <dbReference type="Proteomes" id="UP000317371"/>
    </source>
</evidence>
<dbReference type="GO" id="GO:0016763">
    <property type="term" value="F:pentosyltransferase activity"/>
    <property type="evidence" value="ECO:0007669"/>
    <property type="project" value="TreeGrafter"/>
</dbReference>
<evidence type="ECO:0000256" key="4">
    <source>
        <dbReference type="ARBA" id="ARBA00022679"/>
    </source>
</evidence>
<gene>
    <name evidence="10" type="ORF">FKZ61_01405</name>
</gene>
<dbReference type="AlphaFoldDB" id="A0A540VLC2"/>
<evidence type="ECO:0000256" key="5">
    <source>
        <dbReference type="ARBA" id="ARBA00022692"/>
    </source>
</evidence>
<dbReference type="GO" id="GO:0005886">
    <property type="term" value="C:plasma membrane"/>
    <property type="evidence" value="ECO:0007669"/>
    <property type="project" value="UniProtKB-SubCell"/>
</dbReference>
<dbReference type="InParanoid" id="A0A540VLC2"/>
<name>A0A540VLC2_9CHLR</name>
<keyword evidence="5 9" id="KW-0812">Transmembrane</keyword>
<feature type="transmembrane region" description="Helical" evidence="9">
    <location>
        <begin position="490"/>
        <end position="507"/>
    </location>
</feature>
<dbReference type="PANTHER" id="PTHR33908">
    <property type="entry name" value="MANNOSYLTRANSFERASE YKCB-RELATED"/>
    <property type="match status" value="1"/>
</dbReference>
<comment type="subcellular location">
    <subcellularLocation>
        <location evidence="1">Cell membrane</location>
        <topology evidence="1">Multi-pass membrane protein</topology>
    </subcellularLocation>
</comment>
<evidence type="ECO:0000256" key="9">
    <source>
        <dbReference type="SAM" id="Phobius"/>
    </source>
</evidence>
<protein>
    <recommendedName>
        <fullName evidence="12">Glycosyltransferase RgtA/B/C/D-like domain-containing protein</fullName>
    </recommendedName>
</protein>
<comment type="caution">
    <text evidence="10">The sequence shown here is derived from an EMBL/GenBank/DDBJ whole genome shotgun (WGS) entry which is preliminary data.</text>
</comment>
<feature type="transmembrane region" description="Helical" evidence="9">
    <location>
        <begin position="97"/>
        <end position="118"/>
    </location>
</feature>
<feature type="transmembrane region" description="Helical" evidence="9">
    <location>
        <begin position="164"/>
        <end position="183"/>
    </location>
</feature>
<evidence type="ECO:0000256" key="2">
    <source>
        <dbReference type="ARBA" id="ARBA00022475"/>
    </source>
</evidence>
<dbReference type="RefSeq" id="WP_141608288.1">
    <property type="nucleotide sequence ID" value="NZ_VIGC02000002.1"/>
</dbReference>
<feature type="transmembrane region" description="Helical" evidence="9">
    <location>
        <begin position="54"/>
        <end position="76"/>
    </location>
</feature>
<evidence type="ECO:0000256" key="8">
    <source>
        <dbReference type="SAM" id="MobiDB-lite"/>
    </source>
</evidence>
<reference evidence="10 11" key="1">
    <citation type="submission" date="2019-06" db="EMBL/GenBank/DDBJ databases">
        <title>Genome sequence of Litorilinea aerophila BAA-2444.</title>
        <authorList>
            <person name="Maclea K.S."/>
            <person name="Maurais E.G."/>
            <person name="Iannazzi L.C."/>
        </authorList>
    </citation>
    <scope>NUCLEOTIDE SEQUENCE [LARGE SCALE GENOMIC DNA]</scope>
    <source>
        <strain evidence="10 11">ATCC BAA-2444</strain>
    </source>
</reference>
<feature type="transmembrane region" description="Helical" evidence="9">
    <location>
        <begin position="239"/>
        <end position="260"/>
    </location>
</feature>
<feature type="transmembrane region" description="Helical" evidence="9">
    <location>
        <begin position="383"/>
        <end position="403"/>
    </location>
</feature>
<evidence type="ECO:0000256" key="1">
    <source>
        <dbReference type="ARBA" id="ARBA00004651"/>
    </source>
</evidence>
<feature type="transmembrane region" description="Helical" evidence="9">
    <location>
        <begin position="550"/>
        <end position="568"/>
    </location>
</feature>
<evidence type="ECO:0000256" key="7">
    <source>
        <dbReference type="ARBA" id="ARBA00023136"/>
    </source>
</evidence>